<evidence type="ECO:0000259" key="2">
    <source>
        <dbReference type="Pfam" id="PF19051"/>
    </source>
</evidence>
<feature type="domain" description="Gfo/Idh/MocA-like oxidoreductase N-terminal" evidence="1">
    <location>
        <begin position="48"/>
        <end position="151"/>
    </location>
</feature>
<dbReference type="Gene3D" id="3.30.360.10">
    <property type="entry name" value="Dihydrodipicolinate Reductase, domain 2"/>
    <property type="match status" value="1"/>
</dbReference>
<accession>A0A382DQ30</accession>
<dbReference type="GO" id="GO:0000166">
    <property type="term" value="F:nucleotide binding"/>
    <property type="evidence" value="ECO:0007669"/>
    <property type="project" value="InterPro"/>
</dbReference>
<dbReference type="SUPFAM" id="SSF55347">
    <property type="entry name" value="Glyceraldehyde-3-phosphate dehydrogenase-like, C-terminal domain"/>
    <property type="match status" value="1"/>
</dbReference>
<dbReference type="PROSITE" id="PS51318">
    <property type="entry name" value="TAT"/>
    <property type="match status" value="1"/>
</dbReference>
<evidence type="ECO:0000259" key="1">
    <source>
        <dbReference type="Pfam" id="PF01408"/>
    </source>
</evidence>
<gene>
    <name evidence="3" type="ORF">METZ01_LOCUS193173</name>
</gene>
<dbReference type="InterPro" id="IPR050463">
    <property type="entry name" value="Gfo/Idh/MocA_oxidrdct_glycsds"/>
</dbReference>
<dbReference type="AlphaFoldDB" id="A0A382DQ30"/>
<dbReference type="PANTHER" id="PTHR43818:SF10">
    <property type="entry name" value="NADH-DEPENDENT DEHYDROGENASE-RELATED"/>
    <property type="match status" value="1"/>
</dbReference>
<dbReference type="Gene3D" id="3.40.50.720">
    <property type="entry name" value="NAD(P)-binding Rossmann-like Domain"/>
    <property type="match status" value="1"/>
</dbReference>
<dbReference type="Pfam" id="PF01408">
    <property type="entry name" value="GFO_IDH_MocA"/>
    <property type="match status" value="1"/>
</dbReference>
<evidence type="ECO:0008006" key="4">
    <source>
        <dbReference type="Google" id="ProtNLM"/>
    </source>
</evidence>
<dbReference type="PANTHER" id="PTHR43818">
    <property type="entry name" value="BCDNA.GH03377"/>
    <property type="match status" value="1"/>
</dbReference>
<dbReference type="EMBL" id="UINC01040441">
    <property type="protein sequence ID" value="SVB40319.1"/>
    <property type="molecule type" value="Genomic_DNA"/>
</dbReference>
<dbReference type="InterPro" id="IPR036291">
    <property type="entry name" value="NAD(P)-bd_dom_sf"/>
</dbReference>
<organism evidence="3">
    <name type="scientific">marine metagenome</name>
    <dbReference type="NCBI Taxonomy" id="408172"/>
    <lineage>
        <taxon>unclassified sequences</taxon>
        <taxon>metagenomes</taxon>
        <taxon>ecological metagenomes</taxon>
    </lineage>
</organism>
<proteinExistence type="predicted"/>
<feature type="domain" description="Gfo/Idh/MocA-like oxidoreductase bacterial type C-terminal" evidence="2">
    <location>
        <begin position="212"/>
        <end position="263"/>
    </location>
</feature>
<evidence type="ECO:0000313" key="3">
    <source>
        <dbReference type="EMBL" id="SVB40319.1"/>
    </source>
</evidence>
<dbReference type="SUPFAM" id="SSF51735">
    <property type="entry name" value="NAD(P)-binding Rossmann-fold domains"/>
    <property type="match status" value="1"/>
</dbReference>
<dbReference type="InterPro" id="IPR000683">
    <property type="entry name" value="Gfo/Idh/MocA-like_OxRdtase_N"/>
</dbReference>
<sequence length="451" mass="49619">MTTFPKTSAPTQSIPRRQFIKSAAVAGTGLSILPSGALAGPEAPSNKLNVAIIGAGGRGRAHFGAVRNENVVALCDINEQTLAKAAKIFPGAKHYVDWRKCLDQKDIDAVVCSTTDHTHAFIANWALNRGMHVYCEKPLANCVKEARVVRANYLKNKDKVATQVGMQRRANPNFNRVREAILDGAVGTLKHVHVWGNRQHDKTAYLPASGEPPAHLHYDLWIGPSPWHPYNPGYFRGGCLSWNMYWDFGSWQVGDMGSHTMDLAWNAIDAGLPTSAQAHGDPVNSDVAPSALTMTFDHPANDWRPAIKVTWYQGSHKPSVLADGVPTKPGHGALFEGDKACLVTEFHRHEFFPRDKNAGMAHYKPRQESKRIPPIGGFQAQWVNACKGDLKTSSNFDYSGTMIEQMLLGLVAYRVGKKVEYDGAAGRITNDVAANELLSRKYRKGWNLDES</sequence>
<reference evidence="3" key="1">
    <citation type="submission" date="2018-05" db="EMBL/GenBank/DDBJ databases">
        <authorList>
            <person name="Lanie J.A."/>
            <person name="Ng W.-L."/>
            <person name="Kazmierczak K.M."/>
            <person name="Andrzejewski T.M."/>
            <person name="Davidsen T.M."/>
            <person name="Wayne K.J."/>
            <person name="Tettelin H."/>
            <person name="Glass J.I."/>
            <person name="Rusch D."/>
            <person name="Podicherti R."/>
            <person name="Tsui H.-C.T."/>
            <person name="Winkler M.E."/>
        </authorList>
    </citation>
    <scope>NUCLEOTIDE SEQUENCE</scope>
</reference>
<protein>
    <recommendedName>
        <fullName evidence="4">Gfo/Idh/MocA-like oxidoreductase N-terminal domain-containing protein</fullName>
    </recommendedName>
</protein>
<dbReference type="InterPro" id="IPR043906">
    <property type="entry name" value="Gfo/Idh/MocA_OxRdtase_bact_C"/>
</dbReference>
<dbReference type="Pfam" id="PF19051">
    <property type="entry name" value="GFO_IDH_MocA_C2"/>
    <property type="match status" value="1"/>
</dbReference>
<dbReference type="InterPro" id="IPR006311">
    <property type="entry name" value="TAT_signal"/>
</dbReference>
<name>A0A382DQ30_9ZZZZ</name>